<keyword evidence="1" id="KW-1133">Transmembrane helix</keyword>
<keyword evidence="1" id="KW-0472">Membrane</keyword>
<keyword evidence="1" id="KW-0812">Transmembrane</keyword>
<dbReference type="Proteomes" id="UP000596387">
    <property type="component" value="Chromosome"/>
</dbReference>
<sequence>MTIADLMPLLGSIIGIALLAGFAFGLRRIGGGIFVVPTFQLLFRGLDTTFRS</sequence>
<reference evidence="2 3" key="1">
    <citation type="submission" date="2019-12" db="EMBL/GenBank/DDBJ databases">
        <title>Complete Genome Sequence of a Quorum-Sensing Bacterium,Rhodobacteraceae bacterium C31, Isolated from a marine microalgae symbiotic bacteria.</title>
        <authorList>
            <person name="Zhang Y."/>
        </authorList>
    </citation>
    <scope>NUCLEOTIDE SEQUENCE [LARGE SCALE GENOMIC DNA]</scope>
    <source>
        <strain evidence="2 3">C31</strain>
    </source>
</reference>
<evidence type="ECO:0000313" key="2">
    <source>
        <dbReference type="EMBL" id="QRF67253.1"/>
    </source>
</evidence>
<evidence type="ECO:0000256" key="1">
    <source>
        <dbReference type="SAM" id="Phobius"/>
    </source>
</evidence>
<dbReference type="EMBL" id="CP047166">
    <property type="protein sequence ID" value="QRF67253.1"/>
    <property type="molecule type" value="Genomic_DNA"/>
</dbReference>
<organism evidence="2 3">
    <name type="scientific">Ponticoccus alexandrii</name>
    <dbReference type="NCBI Taxonomy" id="1943633"/>
    <lineage>
        <taxon>Bacteria</taxon>
        <taxon>Pseudomonadati</taxon>
        <taxon>Pseudomonadota</taxon>
        <taxon>Alphaproteobacteria</taxon>
        <taxon>Rhodobacterales</taxon>
        <taxon>Roseobacteraceae</taxon>
        <taxon>Ponticoccus</taxon>
    </lineage>
</organism>
<feature type="transmembrane region" description="Helical" evidence="1">
    <location>
        <begin position="6"/>
        <end position="26"/>
    </location>
</feature>
<name>A0ABX7FC18_9RHOB</name>
<dbReference type="RefSeq" id="WP_023848359.1">
    <property type="nucleotide sequence ID" value="NZ_CP047166.1"/>
</dbReference>
<protein>
    <submittedName>
        <fullName evidence="2">Uncharacterized protein</fullName>
    </submittedName>
</protein>
<keyword evidence="3" id="KW-1185">Reference proteome</keyword>
<gene>
    <name evidence="2" type="ORF">GQA70_13610</name>
</gene>
<proteinExistence type="predicted"/>
<evidence type="ECO:0000313" key="3">
    <source>
        <dbReference type="Proteomes" id="UP000596387"/>
    </source>
</evidence>
<accession>A0ABX7FC18</accession>